<protein>
    <submittedName>
        <fullName evidence="2">Uncharacterized protein</fullName>
    </submittedName>
</protein>
<dbReference type="AlphaFoldDB" id="A0AAW0C376"/>
<evidence type="ECO:0000313" key="2">
    <source>
        <dbReference type="EMBL" id="KAK7033299.1"/>
    </source>
</evidence>
<dbReference type="Proteomes" id="UP001362999">
    <property type="component" value="Unassembled WGS sequence"/>
</dbReference>
<sequence>MGRGGEGEVGGGEEEGEGGGDIVGAVGEDEDAGVEKAEGKAEEVWVKQGRVRVMGWEEEEEERDRTHPGPRSTSPFSVVRVSGSSFSAGGIVGRSGRVCGLVGSGTRYNYKGQREADGSSLEQKLSRAAQMGAGTPSAEGIISTLSSAPICCSGEQQLKAVWSSLKHTGFSLGLKFDVRGDRERSAISVQSLDVSSSRTSQRRGTLYHCSITPRFL</sequence>
<feature type="region of interest" description="Disordered" evidence="1">
    <location>
        <begin position="1"/>
        <end position="41"/>
    </location>
</feature>
<comment type="caution">
    <text evidence="2">The sequence shown here is derived from an EMBL/GenBank/DDBJ whole genome shotgun (WGS) entry which is preliminary data.</text>
</comment>
<feature type="compositionally biased region" description="Gly residues" evidence="1">
    <location>
        <begin position="1"/>
        <end position="10"/>
    </location>
</feature>
<evidence type="ECO:0000256" key="1">
    <source>
        <dbReference type="SAM" id="MobiDB-lite"/>
    </source>
</evidence>
<reference evidence="2 3" key="1">
    <citation type="journal article" date="2024" name="J Genomics">
        <title>Draft genome sequencing and assembly of Favolaschia claudopus CIRM-BRFM 2984 isolated from oak limbs.</title>
        <authorList>
            <person name="Navarro D."/>
            <person name="Drula E."/>
            <person name="Chaduli D."/>
            <person name="Cazenave R."/>
            <person name="Ahrendt S."/>
            <person name="Wang J."/>
            <person name="Lipzen A."/>
            <person name="Daum C."/>
            <person name="Barry K."/>
            <person name="Grigoriev I.V."/>
            <person name="Favel A."/>
            <person name="Rosso M.N."/>
            <person name="Martin F."/>
        </authorList>
    </citation>
    <scope>NUCLEOTIDE SEQUENCE [LARGE SCALE GENOMIC DNA]</scope>
    <source>
        <strain evidence="2 3">CIRM-BRFM 2984</strain>
    </source>
</reference>
<accession>A0AAW0C376</accession>
<keyword evidence="3" id="KW-1185">Reference proteome</keyword>
<name>A0AAW0C376_9AGAR</name>
<feature type="region of interest" description="Disordered" evidence="1">
    <location>
        <begin position="57"/>
        <end position="78"/>
    </location>
</feature>
<evidence type="ECO:0000313" key="3">
    <source>
        <dbReference type="Proteomes" id="UP001362999"/>
    </source>
</evidence>
<proteinExistence type="predicted"/>
<gene>
    <name evidence="2" type="ORF">R3P38DRAFT_3352470</name>
</gene>
<organism evidence="2 3">
    <name type="scientific">Favolaschia claudopus</name>
    <dbReference type="NCBI Taxonomy" id="2862362"/>
    <lineage>
        <taxon>Eukaryota</taxon>
        <taxon>Fungi</taxon>
        <taxon>Dikarya</taxon>
        <taxon>Basidiomycota</taxon>
        <taxon>Agaricomycotina</taxon>
        <taxon>Agaricomycetes</taxon>
        <taxon>Agaricomycetidae</taxon>
        <taxon>Agaricales</taxon>
        <taxon>Marasmiineae</taxon>
        <taxon>Mycenaceae</taxon>
        <taxon>Favolaschia</taxon>
    </lineage>
</organism>
<dbReference type="EMBL" id="JAWWNJ010000023">
    <property type="protein sequence ID" value="KAK7033299.1"/>
    <property type="molecule type" value="Genomic_DNA"/>
</dbReference>